<name>A0A2R6Y3Q9_9BACL</name>
<evidence type="ECO:0000313" key="2">
    <source>
        <dbReference type="EMBL" id="PTQ57320.1"/>
    </source>
</evidence>
<dbReference type="AlphaFoldDB" id="A0A2R6Y3Q9"/>
<gene>
    <name evidence="2" type="ORF">BSOLF_1871</name>
</gene>
<comment type="caution">
    <text evidence="2">The sequence shown here is derived from an EMBL/GenBank/DDBJ whole genome shotgun (WGS) entry which is preliminary data.</text>
</comment>
<reference evidence="3" key="1">
    <citation type="journal article" date="2018" name="Sci. Rep.">
        <title>Lignite coal burning seam in the remote Altai Mountains harbors a hydrogen-driven thermophilic microbial community.</title>
        <authorList>
            <person name="Kadnikov V.V."/>
            <person name="Mardanov A.V."/>
            <person name="Ivasenko D.A."/>
            <person name="Antsiferov D.V."/>
            <person name="Beletsky A.V."/>
            <person name="Karnachuk O.V."/>
            <person name="Ravin N.V."/>
        </authorList>
    </citation>
    <scope>NUCLEOTIDE SEQUENCE [LARGE SCALE GENOMIC DNA]</scope>
</reference>
<accession>A0A2R6Y3Q9</accession>
<sequence>MDQMEENDMFPAVKPINKEGKTGLTKKKKELMKRYQGSASIPVDLNKIYQWAKHHKPH</sequence>
<evidence type="ECO:0000313" key="3">
    <source>
        <dbReference type="Proteomes" id="UP000244338"/>
    </source>
</evidence>
<feature type="region of interest" description="Disordered" evidence="1">
    <location>
        <begin position="1"/>
        <end position="27"/>
    </location>
</feature>
<proteinExistence type="predicted"/>
<dbReference type="Proteomes" id="UP000244338">
    <property type="component" value="Unassembled WGS sequence"/>
</dbReference>
<protein>
    <submittedName>
        <fullName evidence="2">Uncharacterized protein</fullName>
    </submittedName>
</protein>
<organism evidence="2 3">
    <name type="scientific">Candidatus Carbonibacillus altaicus</name>
    <dbReference type="NCBI Taxonomy" id="2163959"/>
    <lineage>
        <taxon>Bacteria</taxon>
        <taxon>Bacillati</taxon>
        <taxon>Bacillota</taxon>
        <taxon>Bacilli</taxon>
        <taxon>Bacillales</taxon>
        <taxon>Candidatus Carbonibacillus</taxon>
    </lineage>
</organism>
<dbReference type="EMBL" id="PEBX01000009">
    <property type="protein sequence ID" value="PTQ57320.1"/>
    <property type="molecule type" value="Genomic_DNA"/>
</dbReference>
<evidence type="ECO:0000256" key="1">
    <source>
        <dbReference type="SAM" id="MobiDB-lite"/>
    </source>
</evidence>